<dbReference type="Gene3D" id="3.40.50.1010">
    <property type="entry name" value="5'-nuclease"/>
    <property type="match status" value="1"/>
</dbReference>
<dbReference type="InterPro" id="IPR022907">
    <property type="entry name" value="VapC_family"/>
</dbReference>
<sequence length="141" mass="14906">MNIYLDTSALVPLIVEEPGTAACRELWERADLAVSSAVTWVEATAALARAARHGRLTAEQLATALQSLDAVWARVAVVPADEQRLDAAAQAARRHALRGYDAVHCACAVSVSGDDVLAASGDQELLTAWRAEGLAVVDTTR</sequence>
<dbReference type="PANTHER" id="PTHR35901:SF1">
    <property type="entry name" value="EXONUCLEASE VAPC9"/>
    <property type="match status" value="1"/>
</dbReference>
<keyword evidence="9" id="KW-1185">Reference proteome</keyword>
<evidence type="ECO:0000256" key="2">
    <source>
        <dbReference type="ARBA" id="ARBA00022722"/>
    </source>
</evidence>
<comment type="similarity">
    <text evidence="6">Belongs to the PINc/VapC protein family.</text>
</comment>
<dbReference type="PANTHER" id="PTHR35901">
    <property type="entry name" value="RIBONUCLEASE VAPC3"/>
    <property type="match status" value="1"/>
</dbReference>
<reference evidence="8 9" key="1">
    <citation type="submission" date="2024-03" db="EMBL/GenBank/DDBJ databases">
        <title>Draft genome sequence of Klenkia sp. LSe6-5.</title>
        <authorList>
            <person name="Duangmal K."/>
            <person name="Chantavorakit T."/>
        </authorList>
    </citation>
    <scope>NUCLEOTIDE SEQUENCE [LARGE SCALE GENOMIC DNA]</scope>
    <source>
        <strain evidence="8 9">LSe6-5</strain>
    </source>
</reference>
<gene>
    <name evidence="6" type="primary">vapC</name>
    <name evidence="8" type="ORF">TEK04_16850</name>
</gene>
<proteinExistence type="inferred from homology"/>
<keyword evidence="1 6" id="KW-1277">Toxin-antitoxin system</keyword>
<dbReference type="EMBL" id="JBAPLU010000020">
    <property type="protein sequence ID" value="MEI4273392.1"/>
    <property type="molecule type" value="Genomic_DNA"/>
</dbReference>
<keyword evidence="3 6" id="KW-0479">Metal-binding</keyword>
<dbReference type="EC" id="3.1.-.-" evidence="6"/>
<dbReference type="Pfam" id="PF01850">
    <property type="entry name" value="PIN"/>
    <property type="match status" value="1"/>
</dbReference>
<evidence type="ECO:0000313" key="8">
    <source>
        <dbReference type="EMBL" id="MEI4273392.1"/>
    </source>
</evidence>
<evidence type="ECO:0000256" key="3">
    <source>
        <dbReference type="ARBA" id="ARBA00022723"/>
    </source>
</evidence>
<dbReference type="InterPro" id="IPR029060">
    <property type="entry name" value="PIN-like_dom_sf"/>
</dbReference>
<organism evidence="8 9">
    <name type="scientific">Klenkia sesuvii</name>
    <dbReference type="NCBI Taxonomy" id="3103137"/>
    <lineage>
        <taxon>Bacteria</taxon>
        <taxon>Bacillati</taxon>
        <taxon>Actinomycetota</taxon>
        <taxon>Actinomycetes</taxon>
        <taxon>Geodermatophilales</taxon>
        <taxon>Geodermatophilaceae</taxon>
        <taxon>Klenkia</taxon>
    </lineage>
</organism>
<keyword evidence="4 6" id="KW-0378">Hydrolase</keyword>
<keyword evidence="5 6" id="KW-0460">Magnesium</keyword>
<accession>A0ABU8DZE1</accession>
<evidence type="ECO:0000259" key="7">
    <source>
        <dbReference type="Pfam" id="PF01850"/>
    </source>
</evidence>
<evidence type="ECO:0000256" key="1">
    <source>
        <dbReference type="ARBA" id="ARBA00022649"/>
    </source>
</evidence>
<feature type="binding site" evidence="6">
    <location>
        <position position="6"/>
    </location>
    <ligand>
        <name>Mg(2+)</name>
        <dbReference type="ChEBI" id="CHEBI:18420"/>
    </ligand>
</feature>
<comment type="function">
    <text evidence="6">Toxic component of a toxin-antitoxin (TA) system. An RNase.</text>
</comment>
<dbReference type="InterPro" id="IPR051619">
    <property type="entry name" value="TypeII_TA_RNase_PINc/VapC"/>
</dbReference>
<evidence type="ECO:0000313" key="9">
    <source>
        <dbReference type="Proteomes" id="UP001361570"/>
    </source>
</evidence>
<evidence type="ECO:0000256" key="6">
    <source>
        <dbReference type="HAMAP-Rule" id="MF_00265"/>
    </source>
</evidence>
<dbReference type="RefSeq" id="WP_336405513.1">
    <property type="nucleotide sequence ID" value="NZ_JBAPLU010000020.1"/>
</dbReference>
<keyword evidence="6" id="KW-0800">Toxin</keyword>
<dbReference type="Proteomes" id="UP001361570">
    <property type="component" value="Unassembled WGS sequence"/>
</dbReference>
<keyword evidence="2 6" id="KW-0540">Nuclease</keyword>
<feature type="binding site" evidence="6">
    <location>
        <position position="101"/>
    </location>
    <ligand>
        <name>Mg(2+)</name>
        <dbReference type="ChEBI" id="CHEBI:18420"/>
    </ligand>
</feature>
<comment type="caution">
    <text evidence="8">The sequence shown here is derived from an EMBL/GenBank/DDBJ whole genome shotgun (WGS) entry which is preliminary data.</text>
</comment>
<comment type="cofactor">
    <cofactor evidence="6">
        <name>Mg(2+)</name>
        <dbReference type="ChEBI" id="CHEBI:18420"/>
    </cofactor>
</comment>
<name>A0ABU8DZE1_9ACTN</name>
<feature type="domain" description="PIN" evidence="7">
    <location>
        <begin position="3"/>
        <end position="111"/>
    </location>
</feature>
<dbReference type="SUPFAM" id="SSF88723">
    <property type="entry name" value="PIN domain-like"/>
    <property type="match status" value="1"/>
</dbReference>
<evidence type="ECO:0000256" key="4">
    <source>
        <dbReference type="ARBA" id="ARBA00022801"/>
    </source>
</evidence>
<dbReference type="CDD" id="cd09874">
    <property type="entry name" value="PIN_MT3492-like"/>
    <property type="match status" value="1"/>
</dbReference>
<dbReference type="HAMAP" id="MF_00265">
    <property type="entry name" value="VapC_Nob1"/>
    <property type="match status" value="1"/>
</dbReference>
<evidence type="ECO:0000256" key="5">
    <source>
        <dbReference type="ARBA" id="ARBA00022842"/>
    </source>
</evidence>
<dbReference type="InterPro" id="IPR002716">
    <property type="entry name" value="PIN_dom"/>
</dbReference>
<protein>
    <recommendedName>
        <fullName evidence="6">Ribonuclease VapC</fullName>
        <shortName evidence="6">RNase VapC</shortName>
        <ecNumber evidence="6">3.1.-.-</ecNumber>
    </recommendedName>
    <alternativeName>
        <fullName evidence="6">Toxin VapC</fullName>
    </alternativeName>
</protein>